<evidence type="ECO:0000313" key="2">
    <source>
        <dbReference type="EMBL" id="TDR80512.1"/>
    </source>
</evidence>
<protein>
    <recommendedName>
        <fullName evidence="4">Sporulation related protein</fullName>
    </recommendedName>
</protein>
<dbReference type="AlphaFoldDB" id="A0A4R7B971"/>
<dbReference type="Proteomes" id="UP000295611">
    <property type="component" value="Unassembled WGS sequence"/>
</dbReference>
<sequence length="302" mass="31669">MKWFLGLVVALNLFVGAVLMLRQHDPVDIHSHEVSPEQLKVLPADWRPDAASSAPLAASEPVSASAPMALAQTTSSPLGKAASAPAGVGKTVKPQPAKASEKPNKADSAPVKAIDKPKKAASAPAKVVDKPQKTASAPAHRADKDEAVQCAQWGGLNDALLARVKGGLYSVHLASDQISSQSLEGKAAGNLRYWVYIPTKAVTASLSAELADKGFDNYAVQNEGEYKGALSLGLFGKQDGAQALIDRLKKAGYDKGAILARGKASATRLDFKRLNDTQLHALSALQKRLTPGIALQTVACSR</sequence>
<proteinExistence type="predicted"/>
<accession>A0A4R7B971</accession>
<name>A0A4R7B971_9NEIS</name>
<dbReference type="EMBL" id="SNZP01000004">
    <property type="protein sequence ID" value="TDR80512.1"/>
    <property type="molecule type" value="Genomic_DNA"/>
</dbReference>
<reference evidence="2 3" key="1">
    <citation type="submission" date="2019-03" db="EMBL/GenBank/DDBJ databases">
        <title>Genomic Encyclopedia of Type Strains, Phase III (KMG-III): the genomes of soil and plant-associated and newly described type strains.</title>
        <authorList>
            <person name="Whitman W."/>
        </authorList>
    </citation>
    <scope>NUCLEOTIDE SEQUENCE [LARGE SCALE GENOMIC DNA]</scope>
    <source>
        <strain evidence="2 3">CECT 8976</strain>
    </source>
</reference>
<dbReference type="OrthoDB" id="5298866at2"/>
<comment type="caution">
    <text evidence="2">The sequence shown here is derived from an EMBL/GenBank/DDBJ whole genome shotgun (WGS) entry which is preliminary data.</text>
</comment>
<evidence type="ECO:0000256" key="1">
    <source>
        <dbReference type="SAM" id="MobiDB-lite"/>
    </source>
</evidence>
<evidence type="ECO:0008006" key="4">
    <source>
        <dbReference type="Google" id="ProtNLM"/>
    </source>
</evidence>
<organism evidence="2 3">
    <name type="scientific">Paludibacterium purpuratum</name>
    <dbReference type="NCBI Taxonomy" id="1144873"/>
    <lineage>
        <taxon>Bacteria</taxon>
        <taxon>Pseudomonadati</taxon>
        <taxon>Pseudomonadota</taxon>
        <taxon>Betaproteobacteria</taxon>
        <taxon>Neisseriales</taxon>
        <taxon>Chromobacteriaceae</taxon>
        <taxon>Paludibacterium</taxon>
    </lineage>
</organism>
<keyword evidence="3" id="KW-1185">Reference proteome</keyword>
<evidence type="ECO:0000313" key="3">
    <source>
        <dbReference type="Proteomes" id="UP000295611"/>
    </source>
</evidence>
<feature type="region of interest" description="Disordered" evidence="1">
    <location>
        <begin position="70"/>
        <end position="143"/>
    </location>
</feature>
<gene>
    <name evidence="2" type="ORF">DFP86_1047</name>
</gene>
<dbReference type="RefSeq" id="WP_133679000.1">
    <property type="nucleotide sequence ID" value="NZ_SNZP01000004.1"/>
</dbReference>